<keyword evidence="3" id="KW-0479">Metal-binding</keyword>
<dbReference type="PANTHER" id="PTHR11228:SF7">
    <property type="entry name" value="PQQA PEPTIDE CYCLASE"/>
    <property type="match status" value="1"/>
</dbReference>
<sequence>MENNMEETIAIAKYPIGLDPEKLFATPKLNYAFIRMNNICNARCEFCDVWQTAQIDAHKQIDMIRLWQELETLSPQEVNIHGGEAFLSKDFLAILDCNKNTPISITTNGTALSKKIFNRVQNKSHLVRKFYISIDHVDPEKNGESRGIRWLTNNLYDAMEYIKQEIPGSIIIVNHVVTSLNYDTIDKFLLKMAEMSVDGVNLIPIKDYPLLFLNSAQMKLFMQKINTLLESKQISRHLFMDANYEIFGRSEEDYRRAEMGHYNASSKKACAIPLTTLFIDAVTGNVYPCDTTMYRPNPEQYIMGNVLESSLHDIWHGDKFSLFRKKMYPVITCNCIKGCDPANRLR</sequence>
<proteinExistence type="predicted"/>
<dbReference type="CDD" id="cd01335">
    <property type="entry name" value="Radical_SAM"/>
    <property type="match status" value="1"/>
</dbReference>
<protein>
    <recommendedName>
        <fullName evidence="6">Radical SAM core domain-containing protein</fullName>
    </recommendedName>
</protein>
<dbReference type="InterPro" id="IPR013785">
    <property type="entry name" value="Aldolase_TIM"/>
</dbReference>
<keyword evidence="4" id="KW-0408">Iron</keyword>
<dbReference type="SFLD" id="SFLDS00029">
    <property type="entry name" value="Radical_SAM"/>
    <property type="match status" value="1"/>
</dbReference>
<keyword evidence="5" id="KW-0411">Iron-sulfur</keyword>
<keyword evidence="2" id="KW-0949">S-adenosyl-L-methionine</keyword>
<dbReference type="SFLD" id="SFLDG01067">
    <property type="entry name" value="SPASM/twitch_domain_containing"/>
    <property type="match status" value="1"/>
</dbReference>
<organism evidence="7 8">
    <name type="scientific">Xenorhabdus taiwanensis</name>
    <dbReference type="NCBI Taxonomy" id="3085177"/>
    <lineage>
        <taxon>Bacteria</taxon>
        <taxon>Pseudomonadati</taxon>
        <taxon>Pseudomonadota</taxon>
        <taxon>Gammaproteobacteria</taxon>
        <taxon>Enterobacterales</taxon>
        <taxon>Morganellaceae</taxon>
        <taxon>Xenorhabdus</taxon>
    </lineage>
</organism>
<evidence type="ECO:0000256" key="4">
    <source>
        <dbReference type="ARBA" id="ARBA00023004"/>
    </source>
</evidence>
<reference evidence="7 8" key="1">
    <citation type="submission" date="2023-10" db="EMBL/GenBank/DDBJ databases">
        <title>Xenorhabdus taiwanensis sp. nov., a symbiotic bacterium associated with the entomopathogenic nematode Steinernema taiwanensis.</title>
        <authorList>
            <person name="Tseng C.T."/>
            <person name="Shu H.Y."/>
            <person name="Chen M.H."/>
            <person name="Fang Y.J."/>
            <person name="Wu T.L."/>
            <person name="Lin Y.C."/>
            <person name="Huang C.J."/>
        </authorList>
    </citation>
    <scope>NUCLEOTIDE SEQUENCE [LARGE SCALE GENOMIC DNA]</scope>
    <source>
        <strain evidence="7 8">TCT-1</strain>
    </source>
</reference>
<dbReference type="InterPro" id="IPR007197">
    <property type="entry name" value="rSAM"/>
</dbReference>
<dbReference type="InterPro" id="IPR058240">
    <property type="entry name" value="rSAM_sf"/>
</dbReference>
<dbReference type="Pfam" id="PF04055">
    <property type="entry name" value="Radical_SAM"/>
    <property type="match status" value="1"/>
</dbReference>
<dbReference type="SUPFAM" id="SSF102114">
    <property type="entry name" value="Radical SAM enzymes"/>
    <property type="match status" value="1"/>
</dbReference>
<dbReference type="CDD" id="cd21109">
    <property type="entry name" value="SPASM"/>
    <property type="match status" value="1"/>
</dbReference>
<evidence type="ECO:0000313" key="7">
    <source>
        <dbReference type="EMBL" id="BET96418.1"/>
    </source>
</evidence>
<dbReference type="PROSITE" id="PS51918">
    <property type="entry name" value="RADICAL_SAM"/>
    <property type="match status" value="1"/>
</dbReference>
<dbReference type="EMBL" id="AP028978">
    <property type="protein sequence ID" value="BET96418.1"/>
    <property type="molecule type" value="Genomic_DNA"/>
</dbReference>
<comment type="cofactor">
    <cofactor evidence="1">
        <name>[4Fe-4S] cluster</name>
        <dbReference type="ChEBI" id="CHEBI:49883"/>
    </cofactor>
</comment>
<dbReference type="Gene3D" id="3.20.20.70">
    <property type="entry name" value="Aldolase class I"/>
    <property type="match status" value="2"/>
</dbReference>
<accession>A0ABN7C1Z1</accession>
<evidence type="ECO:0000256" key="5">
    <source>
        <dbReference type="ARBA" id="ARBA00023014"/>
    </source>
</evidence>
<evidence type="ECO:0000259" key="6">
    <source>
        <dbReference type="PROSITE" id="PS51918"/>
    </source>
</evidence>
<dbReference type="Pfam" id="PF13186">
    <property type="entry name" value="SPASM"/>
    <property type="match status" value="1"/>
</dbReference>
<dbReference type="PANTHER" id="PTHR11228">
    <property type="entry name" value="RADICAL SAM DOMAIN PROTEIN"/>
    <property type="match status" value="1"/>
</dbReference>
<gene>
    <name evidence="7" type="ORF">TCT1_13390</name>
</gene>
<evidence type="ECO:0000256" key="3">
    <source>
        <dbReference type="ARBA" id="ARBA00022723"/>
    </source>
</evidence>
<feature type="domain" description="Radical SAM core" evidence="6">
    <location>
        <begin position="26"/>
        <end position="241"/>
    </location>
</feature>
<evidence type="ECO:0000313" key="8">
    <source>
        <dbReference type="Proteomes" id="UP001529514"/>
    </source>
</evidence>
<name>A0ABN7C1Z1_9GAMM</name>
<keyword evidence="8" id="KW-1185">Reference proteome</keyword>
<dbReference type="InterPro" id="IPR023885">
    <property type="entry name" value="4Fe4S-binding_SPASM_dom"/>
</dbReference>
<dbReference type="Proteomes" id="UP001529514">
    <property type="component" value="Chromosome"/>
</dbReference>
<evidence type="ECO:0000256" key="2">
    <source>
        <dbReference type="ARBA" id="ARBA00022691"/>
    </source>
</evidence>
<dbReference type="InterPro" id="IPR050377">
    <property type="entry name" value="Radical_SAM_PqqE_MftC-like"/>
</dbReference>
<evidence type="ECO:0000256" key="1">
    <source>
        <dbReference type="ARBA" id="ARBA00001966"/>
    </source>
</evidence>